<sequence length="125" mass="13772">MTHGSTAVPVVLEQVLTHSRINIIAIVLVQVLAHSRINSSASCTGASVDSQPIMSGMADGCDGLTLIFKIAVRSTVQESSVSKLNIKNIEARKKLDWIDHNKLIVITLRTKWNYEYLQKIQSELA</sequence>
<dbReference type="AlphaFoldDB" id="A0A1B6HB35"/>
<reference evidence="1" key="1">
    <citation type="submission" date="2015-11" db="EMBL/GenBank/DDBJ databases">
        <title>De novo transcriptome assembly of four potential Pierce s Disease insect vectors from Arizona vineyards.</title>
        <authorList>
            <person name="Tassone E.E."/>
        </authorList>
    </citation>
    <scope>NUCLEOTIDE SEQUENCE</scope>
</reference>
<organism evidence="1">
    <name type="scientific">Homalodisca liturata</name>
    <dbReference type="NCBI Taxonomy" id="320908"/>
    <lineage>
        <taxon>Eukaryota</taxon>
        <taxon>Metazoa</taxon>
        <taxon>Ecdysozoa</taxon>
        <taxon>Arthropoda</taxon>
        <taxon>Hexapoda</taxon>
        <taxon>Insecta</taxon>
        <taxon>Pterygota</taxon>
        <taxon>Neoptera</taxon>
        <taxon>Paraneoptera</taxon>
        <taxon>Hemiptera</taxon>
        <taxon>Auchenorrhyncha</taxon>
        <taxon>Membracoidea</taxon>
        <taxon>Cicadellidae</taxon>
        <taxon>Cicadellinae</taxon>
        <taxon>Proconiini</taxon>
        <taxon>Homalodisca</taxon>
    </lineage>
</organism>
<name>A0A1B6HB35_9HEMI</name>
<evidence type="ECO:0000313" key="1">
    <source>
        <dbReference type="EMBL" id="JAS71893.1"/>
    </source>
</evidence>
<gene>
    <name evidence="1" type="ORF">g.37787</name>
</gene>
<accession>A0A1B6HB35</accession>
<dbReference type="EMBL" id="GECU01035813">
    <property type="protein sequence ID" value="JAS71893.1"/>
    <property type="molecule type" value="Transcribed_RNA"/>
</dbReference>
<protein>
    <submittedName>
        <fullName evidence="1">Uncharacterized protein</fullName>
    </submittedName>
</protein>
<proteinExistence type="predicted"/>